<comment type="caution">
    <text evidence="4">The sequence shown here is derived from an EMBL/GenBank/DDBJ whole genome shotgun (WGS) entry which is preliminary data.</text>
</comment>
<feature type="chain" id="PRO_5035595676" evidence="3">
    <location>
        <begin position="17"/>
        <end position="402"/>
    </location>
</feature>
<keyword evidence="3" id="KW-0732">Signal</keyword>
<feature type="signal peptide" evidence="3">
    <location>
        <begin position="1"/>
        <end position="16"/>
    </location>
</feature>
<dbReference type="Proteomes" id="UP000783686">
    <property type="component" value="Unassembled WGS sequence"/>
</dbReference>
<dbReference type="EMBL" id="CAJFDH010000005">
    <property type="protein sequence ID" value="CAD5225245.1"/>
    <property type="molecule type" value="Genomic_DNA"/>
</dbReference>
<keyword evidence="2" id="KW-1133">Transmembrane helix</keyword>
<evidence type="ECO:0000313" key="4">
    <source>
        <dbReference type="EMBL" id="CAD5225245.1"/>
    </source>
</evidence>
<proteinExistence type="predicted"/>
<organism evidence="4 5">
    <name type="scientific">Bursaphelenchus okinawaensis</name>
    <dbReference type="NCBI Taxonomy" id="465554"/>
    <lineage>
        <taxon>Eukaryota</taxon>
        <taxon>Metazoa</taxon>
        <taxon>Ecdysozoa</taxon>
        <taxon>Nematoda</taxon>
        <taxon>Chromadorea</taxon>
        <taxon>Rhabditida</taxon>
        <taxon>Tylenchina</taxon>
        <taxon>Tylenchomorpha</taxon>
        <taxon>Aphelenchoidea</taxon>
        <taxon>Aphelenchoididae</taxon>
        <taxon>Bursaphelenchus</taxon>
    </lineage>
</organism>
<dbReference type="Proteomes" id="UP000614601">
    <property type="component" value="Unassembled WGS sequence"/>
</dbReference>
<sequence>MKWLLTTLMLPTLVLMQFALEEFSLFDKSCHGGQTEFLNGMPLMDRCTTRQVNFTQTVNEDTLVMWYMAKVPEVKETAIWVDAYWRFDHCPLRFSIVLTDDRKVWVSLMEHSTDQPAEYNFTSLWKIEIDITTVNNTVYFYSSNTEPEPLAVPIKCQKMYHTYNKDNVDYKEIFMTVSIVSNLEFKRTVEVAEVDGHRKYPDKIYDPKLKKDVSTINNHREVDTHDCAVKTITFILFFAGIATGIAITAILLMIVIMVKFRNNRPKYLKVIELSRTVALSRYQMMKQDNFDNDFSNQTDQMEAQAKDLKAKLKLIKKKKSDPNQSNPEMAQVRSDISESTQLPQPSDIDRSGTITKDVKRKPNVMEDSSAVSGRGRKRKQYSEELFFREQPSSAAHGSDEGI</sequence>
<name>A0A811LDV3_9BILA</name>
<accession>A0A811LDV3</accession>
<evidence type="ECO:0000256" key="3">
    <source>
        <dbReference type="SAM" id="SignalP"/>
    </source>
</evidence>
<feature type="transmembrane region" description="Helical" evidence="2">
    <location>
        <begin position="234"/>
        <end position="258"/>
    </location>
</feature>
<evidence type="ECO:0000313" key="5">
    <source>
        <dbReference type="Proteomes" id="UP000614601"/>
    </source>
</evidence>
<keyword evidence="2" id="KW-0812">Transmembrane</keyword>
<evidence type="ECO:0000256" key="2">
    <source>
        <dbReference type="SAM" id="Phobius"/>
    </source>
</evidence>
<gene>
    <name evidence="4" type="ORF">BOKJ2_LOCUS11482</name>
</gene>
<protein>
    <submittedName>
        <fullName evidence="4">Uncharacterized protein</fullName>
    </submittedName>
</protein>
<keyword evidence="5" id="KW-1185">Reference proteome</keyword>
<keyword evidence="2" id="KW-0472">Membrane</keyword>
<reference evidence="4" key="1">
    <citation type="submission" date="2020-09" db="EMBL/GenBank/DDBJ databases">
        <authorList>
            <person name="Kikuchi T."/>
        </authorList>
    </citation>
    <scope>NUCLEOTIDE SEQUENCE</scope>
    <source>
        <strain evidence="4">SH1</strain>
    </source>
</reference>
<dbReference type="EMBL" id="CAJFCW020000005">
    <property type="protein sequence ID" value="CAG9120598.1"/>
    <property type="molecule type" value="Genomic_DNA"/>
</dbReference>
<dbReference type="AlphaFoldDB" id="A0A811LDV3"/>
<feature type="region of interest" description="Disordered" evidence="1">
    <location>
        <begin position="317"/>
        <end position="402"/>
    </location>
</feature>
<dbReference type="OrthoDB" id="10670025at2759"/>
<evidence type="ECO:0000256" key="1">
    <source>
        <dbReference type="SAM" id="MobiDB-lite"/>
    </source>
</evidence>